<dbReference type="AlphaFoldDB" id="A0A4R4FGP0"/>
<evidence type="ECO:0008006" key="3">
    <source>
        <dbReference type="Google" id="ProtNLM"/>
    </source>
</evidence>
<comment type="caution">
    <text evidence="1">The sequence shown here is derived from an EMBL/GenBank/DDBJ whole genome shotgun (WGS) entry which is preliminary data.</text>
</comment>
<keyword evidence="2" id="KW-1185">Reference proteome</keyword>
<protein>
    <recommendedName>
        <fullName evidence="3">Bacteriophage Gp15 protein</fullName>
    </recommendedName>
</protein>
<evidence type="ECO:0000313" key="2">
    <source>
        <dbReference type="Proteomes" id="UP000295710"/>
    </source>
</evidence>
<proteinExistence type="predicted"/>
<dbReference type="Proteomes" id="UP000295710">
    <property type="component" value="Unassembled WGS sequence"/>
</dbReference>
<gene>
    <name evidence="1" type="ORF">E1963_09250</name>
</gene>
<sequence length="125" mass="14884">MRRSGKAVKGGSETRRKKVNNWYDIEEDWELIEASFLTQYGIRLIETEMDWKEFKILLSALLPETPLGKIVEVRCEEDKDVLKHFTPEQHRIRNTWRERHRLEMSEEDMEKAVASLQETFARAFG</sequence>
<dbReference type="Pfam" id="PF06854">
    <property type="entry name" value="Phage_Gp15"/>
    <property type="match status" value="1"/>
</dbReference>
<reference evidence="1 2" key="1">
    <citation type="journal article" date="2016" name="Nat. Microbiol.">
        <title>The Mouse Intestinal Bacterial Collection (miBC) provides host-specific insight into cultured diversity and functional potential of the gut microbiota.</title>
        <authorList>
            <person name="Lagkouvardos I."/>
            <person name="Pukall R."/>
            <person name="Abt B."/>
            <person name="Foesel B.U."/>
            <person name="Meier-Kolthoff J.P."/>
            <person name="Kumar N."/>
            <person name="Bresciani A."/>
            <person name="Martinez I."/>
            <person name="Just S."/>
            <person name="Ziegler C."/>
            <person name="Brugiroux S."/>
            <person name="Garzetti D."/>
            <person name="Wenning M."/>
            <person name="Bui T.P."/>
            <person name="Wang J."/>
            <person name="Hugenholtz F."/>
            <person name="Plugge C.M."/>
            <person name="Peterson D.A."/>
            <person name="Hornef M.W."/>
            <person name="Baines J.F."/>
            <person name="Smidt H."/>
            <person name="Walter J."/>
            <person name="Kristiansen K."/>
            <person name="Nielsen H.B."/>
            <person name="Haller D."/>
            <person name="Overmann J."/>
            <person name="Stecher B."/>
            <person name="Clavel T."/>
        </authorList>
    </citation>
    <scope>NUCLEOTIDE SEQUENCE [LARGE SCALE GENOMIC DNA]</scope>
    <source>
        <strain evidence="1 2">DSM 28560</strain>
    </source>
</reference>
<dbReference type="InterPro" id="IPR009660">
    <property type="entry name" value="Phage_A500_Gp15"/>
</dbReference>
<dbReference type="EMBL" id="SMMX01000006">
    <property type="protein sequence ID" value="TDA21936.1"/>
    <property type="molecule type" value="Genomic_DNA"/>
</dbReference>
<dbReference type="RefSeq" id="WP_132277356.1">
    <property type="nucleotide sequence ID" value="NZ_SMMX01000006.1"/>
</dbReference>
<name>A0A4R4FGP0_9FIRM</name>
<accession>A0A4R4FGP0</accession>
<evidence type="ECO:0000313" key="1">
    <source>
        <dbReference type="EMBL" id="TDA21936.1"/>
    </source>
</evidence>
<organism evidence="1 2">
    <name type="scientific">Extibacter muris</name>
    <dbReference type="NCBI Taxonomy" id="1796622"/>
    <lineage>
        <taxon>Bacteria</taxon>
        <taxon>Bacillati</taxon>
        <taxon>Bacillota</taxon>
        <taxon>Clostridia</taxon>
        <taxon>Lachnospirales</taxon>
        <taxon>Lachnospiraceae</taxon>
        <taxon>Extibacter</taxon>
    </lineage>
</organism>